<dbReference type="AlphaFoldDB" id="A0A645G118"/>
<gene>
    <name evidence="2" type="ORF">SDC9_166951</name>
</gene>
<accession>A0A645G118</accession>
<feature type="domain" description="DUF6850" evidence="1">
    <location>
        <begin position="3"/>
        <end position="155"/>
    </location>
</feature>
<dbReference type="EMBL" id="VSSQ01067166">
    <property type="protein sequence ID" value="MPN19580.1"/>
    <property type="molecule type" value="Genomic_DNA"/>
</dbReference>
<dbReference type="Pfam" id="PF21012">
    <property type="entry name" value="DUF6850"/>
    <property type="match status" value="1"/>
</dbReference>
<reference evidence="2" key="1">
    <citation type="submission" date="2019-08" db="EMBL/GenBank/DDBJ databases">
        <authorList>
            <person name="Kucharzyk K."/>
            <person name="Murdoch R.W."/>
            <person name="Higgins S."/>
            <person name="Loffler F."/>
        </authorList>
    </citation>
    <scope>NUCLEOTIDE SEQUENCE</scope>
</reference>
<comment type="caution">
    <text evidence="2">The sequence shown here is derived from an EMBL/GenBank/DDBJ whole genome shotgun (WGS) entry which is preliminary data.</text>
</comment>
<sequence>MSFKYDFFSGVDHDYNWRAGISAQYKKNDDIYYMPESTEMLENLYLGVNGKYNFSLCKNCNILVGANLVYKNNLDGEYNYGGAEPDSYIITDFMTPDFQYMKSSYTKIGGDLSYFTKISKTGKAGMFIKAAVDYYKPSDRDDNRIQSSLSLGFTF</sequence>
<organism evidence="2">
    <name type="scientific">bioreactor metagenome</name>
    <dbReference type="NCBI Taxonomy" id="1076179"/>
    <lineage>
        <taxon>unclassified sequences</taxon>
        <taxon>metagenomes</taxon>
        <taxon>ecological metagenomes</taxon>
    </lineage>
</organism>
<evidence type="ECO:0000313" key="2">
    <source>
        <dbReference type="EMBL" id="MPN19580.1"/>
    </source>
</evidence>
<name>A0A645G118_9ZZZZ</name>
<evidence type="ECO:0000259" key="1">
    <source>
        <dbReference type="Pfam" id="PF21012"/>
    </source>
</evidence>
<dbReference type="InterPro" id="IPR049236">
    <property type="entry name" value="DUF6850"/>
</dbReference>
<protein>
    <recommendedName>
        <fullName evidence="1">DUF6850 domain-containing protein</fullName>
    </recommendedName>
</protein>
<proteinExistence type="predicted"/>